<evidence type="ECO:0000259" key="3">
    <source>
        <dbReference type="Pfam" id="PF16525"/>
    </source>
</evidence>
<dbReference type="InterPro" id="IPR032407">
    <property type="entry name" value="MHB"/>
</dbReference>
<proteinExistence type="predicted"/>
<evidence type="ECO:0000256" key="2">
    <source>
        <dbReference type="SAM" id="SignalP"/>
    </source>
</evidence>
<gene>
    <name evidence="4" type="ORF">MI149_01825</name>
</gene>
<feature type="domain" description="Haemophore haem-binding" evidence="3">
    <location>
        <begin position="43"/>
        <end position="120"/>
    </location>
</feature>
<evidence type="ECO:0000313" key="5">
    <source>
        <dbReference type="Proteomes" id="UP001055337"/>
    </source>
</evidence>
<feature type="chain" id="PRO_5045896392" evidence="2">
    <location>
        <begin position="41"/>
        <end position="197"/>
    </location>
</feature>
<dbReference type="PROSITE" id="PS51318">
    <property type="entry name" value="TAT"/>
    <property type="match status" value="1"/>
</dbReference>
<protein>
    <submittedName>
        <fullName evidence="4">Hemophore</fullName>
    </submittedName>
</protein>
<feature type="region of interest" description="Disordered" evidence="1">
    <location>
        <begin position="159"/>
        <end position="197"/>
    </location>
</feature>
<evidence type="ECO:0000256" key="1">
    <source>
        <dbReference type="SAM" id="MobiDB-lite"/>
    </source>
</evidence>
<dbReference type="InterPro" id="IPR038378">
    <property type="entry name" value="MHB_sf"/>
</dbReference>
<feature type="compositionally biased region" description="Low complexity" evidence="1">
    <location>
        <begin position="171"/>
        <end position="182"/>
    </location>
</feature>
<dbReference type="NCBIfam" id="TIGR04529">
    <property type="entry name" value="MTB_hemophore"/>
    <property type="match status" value="1"/>
</dbReference>
<dbReference type="Proteomes" id="UP001055337">
    <property type="component" value="Chromosome"/>
</dbReference>
<evidence type="ECO:0000313" key="4">
    <source>
        <dbReference type="EMBL" id="ULN41909.1"/>
    </source>
</evidence>
<reference evidence="4" key="1">
    <citation type="submission" date="2022-08" db="EMBL/GenBank/DDBJ databases">
        <title>Whole genome sequencing of non-tuberculosis mycobacteria type-strains.</title>
        <authorList>
            <person name="Igarashi Y."/>
            <person name="Osugi A."/>
            <person name="Mitarai S."/>
        </authorList>
    </citation>
    <scope>NUCLEOTIDE SEQUENCE</scope>
    <source>
        <strain evidence="4">JCM 16369</strain>
    </source>
</reference>
<keyword evidence="5" id="KW-1185">Reference proteome</keyword>
<sequence>MSASTLSSIAAVRRGLCAVLATTAAGGAAALALSTSSATAAPDPCAASQLAKTVGTVATNTGTYLDAHPQTNQALTTISQQQAGPQTVVALKTYFDANPQAAKDLQAIQQPLTSMSTQCKLPVSLPQLLGLLQSAQTGGLPGAGGSPATGGIPGIGPGALPGITTAQQVSGATAPAAGTPAPLSNGPLPGPAVASTR</sequence>
<dbReference type="InterPro" id="IPR030937">
    <property type="entry name" value="Hemophore_Rv0203"/>
</dbReference>
<dbReference type="NCBIfam" id="TIGR04530">
    <property type="entry name" value="hemophoreRv0203"/>
    <property type="match status" value="1"/>
</dbReference>
<feature type="signal peptide" evidence="2">
    <location>
        <begin position="1"/>
        <end position="40"/>
    </location>
</feature>
<dbReference type="InterPro" id="IPR006311">
    <property type="entry name" value="TAT_signal"/>
</dbReference>
<dbReference type="Gene3D" id="1.20.20.20">
    <property type="entry name" value="Haemophore, haem-binding domain"/>
    <property type="match status" value="1"/>
</dbReference>
<dbReference type="RefSeq" id="WP_240178407.1">
    <property type="nucleotide sequence ID" value="NZ_CP092362.2"/>
</dbReference>
<name>A0ABY3TPN7_9MYCO</name>
<accession>A0ABY3TPN7</accession>
<keyword evidence="2" id="KW-0732">Signal</keyword>
<dbReference type="Pfam" id="PF16525">
    <property type="entry name" value="MHB"/>
    <property type="match status" value="1"/>
</dbReference>
<dbReference type="EMBL" id="CP092362">
    <property type="protein sequence ID" value="ULN41909.1"/>
    <property type="molecule type" value="Genomic_DNA"/>
</dbReference>
<organism evidence="4 5">
    <name type="scientific">Mycolicibacterium crocinum</name>
    <dbReference type="NCBI Taxonomy" id="388459"/>
    <lineage>
        <taxon>Bacteria</taxon>
        <taxon>Bacillati</taxon>
        <taxon>Actinomycetota</taxon>
        <taxon>Actinomycetes</taxon>
        <taxon>Mycobacteriales</taxon>
        <taxon>Mycobacteriaceae</taxon>
        <taxon>Mycolicibacterium</taxon>
    </lineage>
</organism>